<organism evidence="8">
    <name type="scientific">Echinostoma caproni</name>
    <dbReference type="NCBI Taxonomy" id="27848"/>
    <lineage>
        <taxon>Eukaryota</taxon>
        <taxon>Metazoa</taxon>
        <taxon>Spiralia</taxon>
        <taxon>Lophotrochozoa</taxon>
        <taxon>Platyhelminthes</taxon>
        <taxon>Trematoda</taxon>
        <taxon>Digenea</taxon>
        <taxon>Plagiorchiida</taxon>
        <taxon>Echinostomata</taxon>
        <taxon>Echinostomatoidea</taxon>
        <taxon>Echinostomatidae</taxon>
        <taxon>Echinostoma</taxon>
    </lineage>
</organism>
<reference evidence="6 7" key="2">
    <citation type="submission" date="2018-11" db="EMBL/GenBank/DDBJ databases">
        <authorList>
            <consortium name="Pathogen Informatics"/>
        </authorList>
    </citation>
    <scope>NUCLEOTIDE SEQUENCE [LARGE SCALE GENOMIC DNA]</scope>
    <source>
        <strain evidence="6 7">Egypt</strain>
    </source>
</reference>
<keyword evidence="3" id="KW-0694">RNA-binding</keyword>
<evidence type="ECO:0000256" key="2">
    <source>
        <dbReference type="ARBA" id="ARBA00023242"/>
    </source>
</evidence>
<dbReference type="Pfam" id="PF00076">
    <property type="entry name" value="RRM_1"/>
    <property type="match status" value="2"/>
</dbReference>
<evidence type="ECO:0000313" key="8">
    <source>
        <dbReference type="WBParaSite" id="ECPE_0000588901-mRNA-1"/>
    </source>
</evidence>
<dbReference type="GO" id="GO:0010468">
    <property type="term" value="P:regulation of gene expression"/>
    <property type="evidence" value="ECO:0007669"/>
    <property type="project" value="TreeGrafter"/>
</dbReference>
<dbReference type="SMART" id="SM00360">
    <property type="entry name" value="RRM"/>
    <property type="match status" value="2"/>
</dbReference>
<accession>A0A183AFZ1</accession>
<dbReference type="PANTHER" id="PTHR48033:SF10">
    <property type="entry name" value="RNA-BINDING PROTEIN SQUID"/>
    <property type="match status" value="1"/>
</dbReference>
<dbReference type="InterPro" id="IPR035979">
    <property type="entry name" value="RBD_domain_sf"/>
</dbReference>
<gene>
    <name evidence="6" type="ORF">ECPE_LOCUS5876</name>
</gene>
<dbReference type="PANTHER" id="PTHR48033">
    <property type="entry name" value="RNA-BINDING (RRM/RBD/RNP MOTIFS) FAMILY PROTEIN"/>
    <property type="match status" value="1"/>
</dbReference>
<feature type="compositionally biased region" description="Low complexity" evidence="4">
    <location>
        <begin position="850"/>
        <end position="888"/>
    </location>
</feature>
<feature type="domain" description="RRM" evidence="5">
    <location>
        <begin position="10"/>
        <end position="92"/>
    </location>
</feature>
<dbReference type="AlphaFoldDB" id="A0A183AFZ1"/>
<evidence type="ECO:0000256" key="4">
    <source>
        <dbReference type="SAM" id="MobiDB-lite"/>
    </source>
</evidence>
<dbReference type="GO" id="GO:0000785">
    <property type="term" value="C:chromatin"/>
    <property type="evidence" value="ECO:0007669"/>
    <property type="project" value="TreeGrafter"/>
</dbReference>
<feature type="region of interest" description="Disordered" evidence="4">
    <location>
        <begin position="520"/>
        <end position="551"/>
    </location>
</feature>
<feature type="region of interest" description="Disordered" evidence="4">
    <location>
        <begin position="819"/>
        <end position="951"/>
    </location>
</feature>
<keyword evidence="7" id="KW-1185">Reference proteome</keyword>
<dbReference type="SUPFAM" id="SSF54928">
    <property type="entry name" value="RNA-binding domain, RBD"/>
    <property type="match status" value="2"/>
</dbReference>
<feature type="compositionally biased region" description="Polar residues" evidence="4">
    <location>
        <begin position="638"/>
        <end position="674"/>
    </location>
</feature>
<evidence type="ECO:0000256" key="1">
    <source>
        <dbReference type="ARBA" id="ARBA00004123"/>
    </source>
</evidence>
<feature type="domain" description="RRM" evidence="5">
    <location>
        <begin position="97"/>
        <end position="174"/>
    </location>
</feature>
<feature type="compositionally biased region" description="Polar residues" evidence="4">
    <location>
        <begin position="684"/>
        <end position="701"/>
    </location>
</feature>
<evidence type="ECO:0000256" key="3">
    <source>
        <dbReference type="PROSITE-ProRule" id="PRU00176"/>
    </source>
</evidence>
<proteinExistence type="predicted"/>
<feature type="compositionally biased region" description="Polar residues" evidence="4">
    <location>
        <begin position="520"/>
        <end position="531"/>
    </location>
</feature>
<protein>
    <submittedName>
        <fullName evidence="8">RRM domain-containing protein</fullName>
    </submittedName>
</protein>
<evidence type="ECO:0000313" key="7">
    <source>
        <dbReference type="Proteomes" id="UP000272942"/>
    </source>
</evidence>
<evidence type="ECO:0000313" key="6">
    <source>
        <dbReference type="EMBL" id="VDP76792.1"/>
    </source>
</evidence>
<feature type="compositionally biased region" description="Polar residues" evidence="4">
    <location>
        <begin position="889"/>
        <end position="914"/>
    </location>
</feature>
<dbReference type="CDD" id="cd12325">
    <property type="entry name" value="RRM1_hnRNPA_hnRNPD_like"/>
    <property type="match status" value="1"/>
</dbReference>
<dbReference type="EMBL" id="UZAN01042788">
    <property type="protein sequence ID" value="VDP76792.1"/>
    <property type="molecule type" value="Genomic_DNA"/>
</dbReference>
<comment type="subcellular location">
    <subcellularLocation>
        <location evidence="1">Nucleus</location>
    </subcellularLocation>
</comment>
<dbReference type="PROSITE" id="PS50102">
    <property type="entry name" value="RRM"/>
    <property type="match status" value="2"/>
</dbReference>
<dbReference type="InterPro" id="IPR012677">
    <property type="entry name" value="Nucleotide-bd_a/b_plait_sf"/>
</dbReference>
<feature type="compositionally biased region" description="Polar residues" evidence="4">
    <location>
        <begin position="819"/>
        <end position="844"/>
    </location>
</feature>
<reference evidence="8" key="1">
    <citation type="submission" date="2016-06" db="UniProtKB">
        <authorList>
            <consortium name="WormBaseParasite"/>
        </authorList>
    </citation>
    <scope>IDENTIFICATION</scope>
</reference>
<dbReference type="GO" id="GO:0003723">
    <property type="term" value="F:RNA binding"/>
    <property type="evidence" value="ECO:0007669"/>
    <property type="project" value="UniProtKB-UniRule"/>
</dbReference>
<dbReference type="OrthoDB" id="1875751at2759"/>
<dbReference type="WBParaSite" id="ECPE_0000588901-mRNA-1">
    <property type="protein sequence ID" value="ECPE_0000588901-mRNA-1"/>
    <property type="gene ID" value="ECPE_0000588901"/>
</dbReference>
<sequence length="1022" mass="106963">MTDAEGNEIGKLFVGGLSQATNNGSLRLYFSRFGEVDDAVVMMDNKTGRSRGFGYVKFHESDSVTLALEAKPHILDGKEVDAKQCNVNMKGRNRRSLKIFVGGIGLDQDVESIKNYFKQFGRVTDVNLMMDSNKQRHRGFAFVGFEDEAVVKRLIGLHYVTMNNKQVEIKAMEPPNFGRKIGSVPCVAPGTGLNGNAVGESACAHTYEVGADPGAMVPGSMNGLSSAVTYGSHHAYLSPQTPNLSCAQHSLLGQARTNPPLAYEHQHHPAYGSTMLTDSLYPSAAYLQPMSPTQHTVRTPAESILPSGSATTSYATSKQSMPFILSNGQLHQSNGLVSFPPSTTSVYAPFPCSFVPPSPFVPAHHAAAGNVGTLVSADKTALGGWSTSNLHAATHLAICPSQIGAQPSLLSCSQFSPSVAPHVGTTATTMQPGATGPNATGTGSMLTSYYTVCPQYTTIQLQPDQTGSPSHFPLGTTNPNGSSLISNGLTSCNLSNGQTGGIDVGMLTLQGTATSANATVNSRANSPSTTEIKLDGSTGVPHTATSKPPSYSATTILMPTPNASGYPSGAVLQSAPSTLNLGQAMWNHSPTNLLYSPIPVGWGVSSSGQSGQGQSWHSGVAMISQKVPATSSTTTSSLKLSNSFNPGSTRNIHTLASESSCPTKETPVDSTNMGSAKASGDSLDGSSSQNEPSTTAYSRSELNADPSYRGGKSQHSSNILLKDANGSGDEVGDQIKAWQLTTNGHSAASNSGNSSALPSWNRGTINATMSGTRWAGMTTSMTNYPVSNNMIIHSPTWNLPLELIDDNLTGYDNSMGKASSFITRRPSNSSLSNMNRPVPQTSNFPGVLNKTSATETAKAEESSSSILSTSYSRLSQRINSYGSSSPSSANRTQANGSQSPVQNPSNGTGSNERLPSNIEDSADSTSNLNSNGNTNTGTRNSVLSTDLGTSRGGSARLDYGSWLYTNNTSNAQLETSTSGDGKELSSQSSVAVELECQGPAGASGDFHRPVHTGHFSGYRISH</sequence>
<dbReference type="GO" id="GO:0005654">
    <property type="term" value="C:nucleoplasm"/>
    <property type="evidence" value="ECO:0007669"/>
    <property type="project" value="TreeGrafter"/>
</dbReference>
<dbReference type="Proteomes" id="UP000272942">
    <property type="component" value="Unassembled WGS sequence"/>
</dbReference>
<feature type="region of interest" description="Disordered" evidence="4">
    <location>
        <begin position="627"/>
        <end position="728"/>
    </location>
</feature>
<dbReference type="Gene3D" id="3.30.70.330">
    <property type="match status" value="2"/>
</dbReference>
<name>A0A183AFZ1_9TREM</name>
<keyword evidence="2" id="KW-0539">Nucleus</keyword>
<dbReference type="InterPro" id="IPR000504">
    <property type="entry name" value="RRM_dom"/>
</dbReference>
<evidence type="ECO:0000259" key="5">
    <source>
        <dbReference type="PROSITE" id="PS50102"/>
    </source>
</evidence>
<feature type="compositionally biased region" description="Low complexity" evidence="4">
    <location>
        <begin position="924"/>
        <end position="941"/>
    </location>
</feature>